<organism evidence="4 5">
    <name type="scientific">Halodurantibacterium flavum</name>
    <dbReference type="NCBI Taxonomy" id="1382802"/>
    <lineage>
        <taxon>Bacteria</taxon>
        <taxon>Pseudomonadati</taxon>
        <taxon>Pseudomonadota</taxon>
        <taxon>Alphaproteobacteria</taxon>
        <taxon>Rhodobacterales</taxon>
        <taxon>Paracoccaceae</taxon>
        <taxon>Halodurantibacterium</taxon>
    </lineage>
</organism>
<dbReference type="InterPro" id="IPR050498">
    <property type="entry name" value="Ycf3"/>
</dbReference>
<name>A0ABW4S5Q1_9RHOB</name>
<dbReference type="EMBL" id="JBHUGH010000006">
    <property type="protein sequence ID" value="MFD1912398.1"/>
    <property type="molecule type" value="Genomic_DNA"/>
</dbReference>
<gene>
    <name evidence="4" type="ORF">ACFSGJ_09235</name>
</gene>
<feature type="repeat" description="TPR" evidence="3">
    <location>
        <begin position="97"/>
        <end position="130"/>
    </location>
</feature>
<sequence>MDTRVAFLNLVVAALIVAGGAGVARADRVDDLLAELQEPDQPMWPRLERQLIEEWSRSGSAAADLLLQRGRAAMAVRDWPQAIEHLTALTDHAPEFAEGWYARSEAFYFSDRPGEALADLRRALELNPRHFQALSGVAVILEELGEPERALAAFRAAGAIHPHQPDIKTAIEDLERQVSGQAL</sequence>
<comment type="caution">
    <text evidence="4">The sequence shown here is derived from an EMBL/GenBank/DDBJ whole genome shotgun (WGS) entry which is preliminary data.</text>
</comment>
<dbReference type="Proteomes" id="UP001597353">
    <property type="component" value="Unassembled WGS sequence"/>
</dbReference>
<dbReference type="PROSITE" id="PS50005">
    <property type="entry name" value="TPR"/>
    <property type="match status" value="1"/>
</dbReference>
<evidence type="ECO:0000256" key="2">
    <source>
        <dbReference type="ARBA" id="ARBA00022803"/>
    </source>
</evidence>
<dbReference type="Gene3D" id="1.25.40.10">
    <property type="entry name" value="Tetratricopeptide repeat domain"/>
    <property type="match status" value="1"/>
</dbReference>
<proteinExistence type="predicted"/>
<dbReference type="Pfam" id="PF13432">
    <property type="entry name" value="TPR_16"/>
    <property type="match status" value="1"/>
</dbReference>
<evidence type="ECO:0000256" key="1">
    <source>
        <dbReference type="ARBA" id="ARBA00022737"/>
    </source>
</evidence>
<accession>A0ABW4S5Q1</accession>
<evidence type="ECO:0000313" key="4">
    <source>
        <dbReference type="EMBL" id="MFD1912398.1"/>
    </source>
</evidence>
<dbReference type="InterPro" id="IPR019734">
    <property type="entry name" value="TPR_rpt"/>
</dbReference>
<reference evidence="5" key="1">
    <citation type="journal article" date="2019" name="Int. J. Syst. Evol. Microbiol.">
        <title>The Global Catalogue of Microorganisms (GCM) 10K type strain sequencing project: providing services to taxonomists for standard genome sequencing and annotation.</title>
        <authorList>
            <consortium name="The Broad Institute Genomics Platform"/>
            <consortium name="The Broad Institute Genome Sequencing Center for Infectious Disease"/>
            <person name="Wu L."/>
            <person name="Ma J."/>
        </authorList>
    </citation>
    <scope>NUCLEOTIDE SEQUENCE [LARGE SCALE GENOMIC DNA]</scope>
    <source>
        <strain evidence="5">CGMCC 4.7242</strain>
    </source>
</reference>
<keyword evidence="2 3" id="KW-0802">TPR repeat</keyword>
<dbReference type="SUPFAM" id="SSF48452">
    <property type="entry name" value="TPR-like"/>
    <property type="match status" value="1"/>
</dbReference>
<evidence type="ECO:0000256" key="3">
    <source>
        <dbReference type="PROSITE-ProRule" id="PRU00339"/>
    </source>
</evidence>
<dbReference type="PANTHER" id="PTHR44858">
    <property type="entry name" value="TETRATRICOPEPTIDE REPEAT PROTEIN 6"/>
    <property type="match status" value="1"/>
</dbReference>
<keyword evidence="5" id="KW-1185">Reference proteome</keyword>
<dbReference type="SMART" id="SM00028">
    <property type="entry name" value="TPR"/>
    <property type="match status" value="3"/>
</dbReference>
<dbReference type="PANTHER" id="PTHR44858:SF1">
    <property type="entry name" value="UDP-N-ACETYLGLUCOSAMINE--PEPTIDE N-ACETYLGLUCOSAMINYLTRANSFERASE SPINDLY-RELATED"/>
    <property type="match status" value="1"/>
</dbReference>
<protein>
    <submittedName>
        <fullName evidence="4">Tetratricopeptide repeat protein</fullName>
    </submittedName>
</protein>
<dbReference type="RefSeq" id="WP_390260982.1">
    <property type="nucleotide sequence ID" value="NZ_JBHUGH010000006.1"/>
</dbReference>
<evidence type="ECO:0000313" key="5">
    <source>
        <dbReference type="Proteomes" id="UP001597353"/>
    </source>
</evidence>
<dbReference type="InterPro" id="IPR011990">
    <property type="entry name" value="TPR-like_helical_dom_sf"/>
</dbReference>
<keyword evidence="1" id="KW-0677">Repeat</keyword>